<name>A0A220TZ67_9BACI</name>
<gene>
    <name evidence="1" type="ORF">CFK37_02030</name>
</gene>
<proteinExistence type="predicted"/>
<organism evidence="1 2">
    <name type="scientific">Virgibacillus phasianinus</name>
    <dbReference type="NCBI Taxonomy" id="2017483"/>
    <lineage>
        <taxon>Bacteria</taxon>
        <taxon>Bacillati</taxon>
        <taxon>Bacillota</taxon>
        <taxon>Bacilli</taxon>
        <taxon>Bacillales</taxon>
        <taxon>Bacillaceae</taxon>
        <taxon>Virgibacillus</taxon>
    </lineage>
</organism>
<evidence type="ECO:0000313" key="2">
    <source>
        <dbReference type="Proteomes" id="UP000198312"/>
    </source>
</evidence>
<dbReference type="KEGG" id="vil:CFK37_02030"/>
<protein>
    <submittedName>
        <fullName evidence="1">YfhE family protein</fullName>
    </submittedName>
</protein>
<keyword evidence="2" id="KW-1185">Reference proteome</keyword>
<sequence>MKGKTKGESSTLGNLNKTQEVLYQKEFNRANKVYQQLSQKSNRS</sequence>
<accession>A0A220TZ67</accession>
<dbReference type="Proteomes" id="UP000198312">
    <property type="component" value="Chromosome"/>
</dbReference>
<dbReference type="OrthoDB" id="2973606at2"/>
<evidence type="ECO:0000313" key="1">
    <source>
        <dbReference type="EMBL" id="ASK61060.1"/>
    </source>
</evidence>
<dbReference type="RefSeq" id="WP_089060337.1">
    <property type="nucleotide sequence ID" value="NZ_CP022315.1"/>
</dbReference>
<dbReference type="AlphaFoldDB" id="A0A220TZ67"/>
<dbReference type="EMBL" id="CP022315">
    <property type="protein sequence ID" value="ASK61060.1"/>
    <property type="molecule type" value="Genomic_DNA"/>
</dbReference>
<reference evidence="1 2" key="1">
    <citation type="submission" date="2017-07" db="EMBL/GenBank/DDBJ databases">
        <title>Virgibacillus sp. LM2416.</title>
        <authorList>
            <person name="Tak E.J."/>
            <person name="Bae J.-W."/>
        </authorList>
    </citation>
    <scope>NUCLEOTIDE SEQUENCE [LARGE SCALE GENOMIC DNA]</scope>
    <source>
        <strain evidence="1 2">LM2416</strain>
    </source>
</reference>